<accession>A0A1A7W312</accession>
<reference evidence="4 5" key="2">
    <citation type="submission" date="2016-05" db="EMBL/GenBank/DDBJ databases">
        <authorList>
            <person name="Sharaf H."/>
        </authorList>
    </citation>
    <scope>NUCLEOTIDE SEQUENCE [LARGE SCALE GENOMIC DNA]</scope>
    <source>
        <strain evidence="4 5">H</strain>
    </source>
</reference>
<dbReference type="Proteomes" id="UP000182142">
    <property type="component" value="Unassembled WGS sequence"/>
</dbReference>
<dbReference type="OrthoDB" id="382684at2759"/>
<evidence type="ECO:0000256" key="1">
    <source>
        <dbReference type="SAM" id="MobiDB-lite"/>
    </source>
</evidence>
<feature type="region of interest" description="Disordered" evidence="1">
    <location>
        <begin position="313"/>
        <end position="402"/>
    </location>
</feature>
<feature type="compositionally biased region" description="Low complexity" evidence="1">
    <location>
        <begin position="361"/>
        <end position="370"/>
    </location>
</feature>
<protein>
    <submittedName>
        <fullName evidence="3">PIR protein</fullName>
    </submittedName>
</protein>
<dbReference type="Pfam" id="PF05795">
    <property type="entry name" value="Plasmodium_Vir"/>
    <property type="match status" value="1"/>
</dbReference>
<sequence length="402" mass="45576">MGEGHGHENNSTRRDVEIKSELDKLLETKRKYYDELNKGIDCCQELGDSLRESAEEKLFGDPKTKDYASKVVGNWCCAYEWGKKVLHSTNYWCYYFYYWLGSKIPAKPVNKSWKDTMKIIYHELQDPEGRGTCKIIYDNIEREVFRNMQKLYNFHYDYDTIEGQLELSKYYCDEELRSYLDEIYEAYEDIKEQCIDEGCNEQYCKDFSTMFDDDKYENLLKKKCSTETRTEHRAIEQHLEAKGEKFLVVREEPSHTIGLSNPTESSSPSTTGSDSTIAPGAVAGGTIATIGIPTIGFFLYKYTDVFDGIKKTLFGGSNNTGGRSRGRRSTFRHNDQHFDGFDSSTLGGDGSTTLGGGGGDSSTLGGSSTDVSTIYDDGGRRPSGRTRATNNRRPGNIRYYAT</sequence>
<reference evidence="3" key="1">
    <citation type="submission" date="2016-05" db="EMBL/GenBank/DDBJ databases">
        <authorList>
            <person name="Lavstsen T."/>
            <person name="Jespersen J.S."/>
        </authorList>
    </citation>
    <scope>NUCLEOTIDE SEQUENCE [LARGE SCALE GENOMIC DNA]</scope>
</reference>
<dbReference type="EMBL" id="CWHQ02000005">
    <property type="protein sequence ID" value="SBO22255.1"/>
    <property type="molecule type" value="Genomic_DNA"/>
</dbReference>
<evidence type="ECO:0000313" key="4">
    <source>
        <dbReference type="Proteomes" id="UP000182128"/>
    </source>
</evidence>
<gene>
    <name evidence="2" type="ORF">PKNA1_C2_0825700</name>
    <name evidence="3" type="ORF">PKNA1_H1_0825700</name>
</gene>
<feature type="compositionally biased region" description="Low complexity" evidence="1">
    <location>
        <begin position="260"/>
        <end position="276"/>
    </location>
</feature>
<proteinExistence type="predicted"/>
<dbReference type="InterPro" id="IPR008780">
    <property type="entry name" value="Plasmodium_Vir"/>
</dbReference>
<feature type="region of interest" description="Disordered" evidence="1">
    <location>
        <begin position="254"/>
        <end position="276"/>
    </location>
</feature>
<organism evidence="3 5">
    <name type="scientific">Plasmodium knowlesi (strain H)</name>
    <dbReference type="NCBI Taxonomy" id="5851"/>
    <lineage>
        <taxon>Eukaryota</taxon>
        <taxon>Sar</taxon>
        <taxon>Alveolata</taxon>
        <taxon>Apicomplexa</taxon>
        <taxon>Aconoidasida</taxon>
        <taxon>Haemosporida</taxon>
        <taxon>Plasmodiidae</taxon>
        <taxon>Plasmodium</taxon>
        <taxon>Plasmodium (Plasmodium)</taxon>
    </lineage>
</organism>
<evidence type="ECO:0000313" key="2">
    <source>
        <dbReference type="EMBL" id="SBO22255.1"/>
    </source>
</evidence>
<dbReference type="VEuPathDB" id="PlasmoDB:PKNH_0825700"/>
<dbReference type="AlphaFoldDB" id="A0A1A7W312"/>
<name>A0A1A7W312_PLAKH</name>
<evidence type="ECO:0000313" key="5">
    <source>
        <dbReference type="Proteomes" id="UP000182142"/>
    </source>
</evidence>
<feature type="compositionally biased region" description="Gly residues" evidence="1">
    <location>
        <begin position="347"/>
        <end position="360"/>
    </location>
</feature>
<dbReference type="EMBL" id="CWHR02000020">
    <property type="protein sequence ID" value="SBO28833.1"/>
    <property type="molecule type" value="Genomic_DNA"/>
</dbReference>
<evidence type="ECO:0000313" key="3">
    <source>
        <dbReference type="EMBL" id="SBO28833.1"/>
    </source>
</evidence>
<dbReference type="Proteomes" id="UP000182128">
    <property type="component" value="Unassembled WGS sequence"/>
</dbReference>